<evidence type="ECO:0000313" key="2">
    <source>
        <dbReference type="Proteomes" id="UP000315017"/>
    </source>
</evidence>
<dbReference type="Proteomes" id="UP000315017">
    <property type="component" value="Chromosome"/>
</dbReference>
<accession>A0A517YNQ7</accession>
<proteinExistence type="predicted"/>
<dbReference type="KEGG" id="aagg:ETAA8_70250"/>
<reference evidence="1 2" key="1">
    <citation type="submission" date="2019-02" db="EMBL/GenBank/DDBJ databases">
        <title>Deep-cultivation of Planctomycetes and their phenomic and genomic characterization uncovers novel biology.</title>
        <authorList>
            <person name="Wiegand S."/>
            <person name="Jogler M."/>
            <person name="Boedeker C."/>
            <person name="Pinto D."/>
            <person name="Vollmers J."/>
            <person name="Rivas-Marin E."/>
            <person name="Kohn T."/>
            <person name="Peeters S.H."/>
            <person name="Heuer A."/>
            <person name="Rast P."/>
            <person name="Oberbeckmann S."/>
            <person name="Bunk B."/>
            <person name="Jeske O."/>
            <person name="Meyerdierks A."/>
            <person name="Storesund J.E."/>
            <person name="Kallscheuer N."/>
            <person name="Luecker S."/>
            <person name="Lage O.M."/>
            <person name="Pohl T."/>
            <person name="Merkel B.J."/>
            <person name="Hornburger P."/>
            <person name="Mueller R.-W."/>
            <person name="Bruemmer F."/>
            <person name="Labrenz M."/>
            <person name="Spormann A.M."/>
            <person name="Op den Camp H."/>
            <person name="Overmann J."/>
            <person name="Amann R."/>
            <person name="Jetten M.S.M."/>
            <person name="Mascher T."/>
            <person name="Medema M.H."/>
            <person name="Devos D.P."/>
            <person name="Kaster A.-K."/>
            <person name="Ovreas L."/>
            <person name="Rohde M."/>
            <person name="Galperin M.Y."/>
            <person name="Jogler C."/>
        </authorList>
    </citation>
    <scope>NUCLEOTIDE SEQUENCE [LARGE SCALE GENOMIC DNA]</scope>
    <source>
        <strain evidence="1 2">ETA_A8</strain>
    </source>
</reference>
<keyword evidence="2" id="KW-1185">Reference proteome</keyword>
<sequence length="104" mass="11640">MNEFTVQTGNLKITILAESALDAAMEAVQVWEAVSLEESSLKETKPAKMDATHRANLDPLTIVRRANRRGAERRYPTFNLLAYSHQESPATAWQRVLSGRVSIN</sequence>
<protein>
    <submittedName>
        <fullName evidence="1">Uncharacterized protein</fullName>
    </submittedName>
</protein>
<dbReference type="EMBL" id="CP036274">
    <property type="protein sequence ID" value="QDU31864.1"/>
    <property type="molecule type" value="Genomic_DNA"/>
</dbReference>
<organism evidence="1 2">
    <name type="scientific">Anatilimnocola aggregata</name>
    <dbReference type="NCBI Taxonomy" id="2528021"/>
    <lineage>
        <taxon>Bacteria</taxon>
        <taxon>Pseudomonadati</taxon>
        <taxon>Planctomycetota</taxon>
        <taxon>Planctomycetia</taxon>
        <taxon>Pirellulales</taxon>
        <taxon>Pirellulaceae</taxon>
        <taxon>Anatilimnocola</taxon>
    </lineage>
</organism>
<dbReference type="AlphaFoldDB" id="A0A517YNQ7"/>
<dbReference type="OrthoDB" id="9963122at2"/>
<evidence type="ECO:0000313" key="1">
    <source>
        <dbReference type="EMBL" id="QDU31864.1"/>
    </source>
</evidence>
<gene>
    <name evidence="1" type="ORF">ETAA8_70250</name>
</gene>
<name>A0A517YNQ7_9BACT</name>
<dbReference type="RefSeq" id="WP_145099729.1">
    <property type="nucleotide sequence ID" value="NZ_CP036274.1"/>
</dbReference>